<feature type="domain" description="N-acetyltransferase" evidence="1">
    <location>
        <begin position="1"/>
        <end position="127"/>
    </location>
</feature>
<dbReference type="GO" id="GO:0034069">
    <property type="term" value="F:aminoglycoside N-acetyltransferase activity"/>
    <property type="evidence" value="ECO:0007669"/>
    <property type="project" value="TreeGrafter"/>
</dbReference>
<name>A0A9W6C3N0_9FIRM</name>
<dbReference type="SUPFAM" id="SSF55718">
    <property type="entry name" value="SCP-like"/>
    <property type="match status" value="1"/>
</dbReference>
<reference evidence="2 3" key="1">
    <citation type="journal article" date="2023" name="Int. J. Syst. Evol. Microbiol.">
        <title>Sellimonas catena sp. nov., isolated from human faeces.</title>
        <authorList>
            <person name="Hisatomi A."/>
            <person name="Ohkuma M."/>
            <person name="Sakamoto M."/>
        </authorList>
    </citation>
    <scope>NUCLEOTIDE SEQUENCE [LARGE SCALE GENOMIC DNA]</scope>
    <source>
        <strain evidence="2 3">12EGH17</strain>
    </source>
</reference>
<dbReference type="PANTHER" id="PTHR37817">
    <property type="entry name" value="N-ACETYLTRANSFERASE EIS"/>
    <property type="match status" value="1"/>
</dbReference>
<dbReference type="PANTHER" id="PTHR37817:SF1">
    <property type="entry name" value="N-ACETYLTRANSFERASE EIS"/>
    <property type="match status" value="1"/>
</dbReference>
<dbReference type="Pfam" id="PF13527">
    <property type="entry name" value="Acetyltransf_9"/>
    <property type="match status" value="1"/>
</dbReference>
<dbReference type="InterPro" id="IPR025559">
    <property type="entry name" value="Eis_dom"/>
</dbReference>
<proteinExistence type="predicted"/>
<dbReference type="InterPro" id="IPR000182">
    <property type="entry name" value="GNAT_dom"/>
</dbReference>
<evidence type="ECO:0000313" key="3">
    <source>
        <dbReference type="Proteomes" id="UP001145145"/>
    </source>
</evidence>
<dbReference type="SUPFAM" id="SSF55729">
    <property type="entry name" value="Acyl-CoA N-acyltransferases (Nat)"/>
    <property type="match status" value="1"/>
</dbReference>
<dbReference type="Pfam" id="PF13530">
    <property type="entry name" value="SCP2_2"/>
    <property type="match status" value="1"/>
</dbReference>
<dbReference type="Gene3D" id="3.30.1050.10">
    <property type="entry name" value="SCP2 sterol-binding domain"/>
    <property type="match status" value="1"/>
</dbReference>
<dbReference type="InterPro" id="IPR016181">
    <property type="entry name" value="Acyl_CoA_acyltransferase"/>
</dbReference>
<dbReference type="AlphaFoldDB" id="A0A9W6C3N0"/>
<dbReference type="GO" id="GO:0030649">
    <property type="term" value="P:aminoglycoside antibiotic catabolic process"/>
    <property type="evidence" value="ECO:0007669"/>
    <property type="project" value="TreeGrafter"/>
</dbReference>
<dbReference type="Proteomes" id="UP001145145">
    <property type="component" value="Unassembled WGS sequence"/>
</dbReference>
<dbReference type="InterPro" id="IPR051554">
    <property type="entry name" value="Acetyltransferase_Eis"/>
</dbReference>
<comment type="caution">
    <text evidence="2">The sequence shown here is derived from an EMBL/GenBank/DDBJ whole genome shotgun (WGS) entry which is preliminary data.</text>
</comment>
<dbReference type="PROSITE" id="PS51186">
    <property type="entry name" value="GNAT"/>
    <property type="match status" value="1"/>
</dbReference>
<dbReference type="InterPro" id="IPR036527">
    <property type="entry name" value="SCP2_sterol-bd_dom_sf"/>
</dbReference>
<sequence>MTRSLWEEIFTEDDEAFLDYYYQVKTAENSIYIIEEEDGPVSMLQLNPYPVQFLGETCLLHYIIAVATKKEYRSRGYMTRLLQMSAKDMYQAGEPFTYLMPAAEGIYYPHGFRFVYRQCRIEGKPSGEKGQDGTLAGCQVRYAGESDCQALACLAEELLGQMPFIRAVRTERYYRTILKEQQSEGGGILLTEKDGKPTGFVVYGCYEGKAELREPLFEKKEDWEQILAFLNEEPVKTVQISGARPEDAAWLKEELEGAEEKEVPVIMVRIVHLQHFLERFLARSNFEIRLHIEDGLIPENTGYWEIRGQEGQTLSVRKTKASKEAETVSPGELVTVLFGYWSERKEEREVYENMGPQMRVLLKGTQPAPPVFLNEIV</sequence>
<organism evidence="2 3">
    <name type="scientific">Sellimonas catena</name>
    <dbReference type="NCBI Taxonomy" id="2994035"/>
    <lineage>
        <taxon>Bacteria</taxon>
        <taxon>Bacillati</taxon>
        <taxon>Bacillota</taxon>
        <taxon>Clostridia</taxon>
        <taxon>Lachnospirales</taxon>
        <taxon>Lachnospiraceae</taxon>
        <taxon>Sellimonas</taxon>
    </lineage>
</organism>
<keyword evidence="3" id="KW-1185">Reference proteome</keyword>
<evidence type="ECO:0000313" key="2">
    <source>
        <dbReference type="EMBL" id="GLG04056.1"/>
    </source>
</evidence>
<evidence type="ECO:0000259" key="1">
    <source>
        <dbReference type="PROSITE" id="PS51186"/>
    </source>
</evidence>
<gene>
    <name evidence="2" type="ORF">Selli1_12300</name>
</gene>
<protein>
    <recommendedName>
        <fullName evidence="1">N-acetyltransferase domain-containing protein</fullName>
    </recommendedName>
</protein>
<dbReference type="Gene3D" id="3.40.630.30">
    <property type="match status" value="1"/>
</dbReference>
<dbReference type="EMBL" id="BSBO01000010">
    <property type="protein sequence ID" value="GLG04056.1"/>
    <property type="molecule type" value="Genomic_DNA"/>
</dbReference>
<accession>A0A9W6C3N0</accession>